<dbReference type="OrthoDB" id="7068897at2"/>
<dbReference type="Proteomes" id="UP000253782">
    <property type="component" value="Unassembled WGS sequence"/>
</dbReference>
<protein>
    <submittedName>
        <fullName evidence="2">DUF3613 domain-containing protein</fullName>
    </submittedName>
</protein>
<proteinExistence type="predicted"/>
<name>A0A369UKN8_9GAMM</name>
<feature type="chain" id="PRO_5017074968" evidence="1">
    <location>
        <begin position="26"/>
        <end position="110"/>
    </location>
</feature>
<keyword evidence="3" id="KW-1185">Reference proteome</keyword>
<dbReference type="Pfam" id="PF12266">
    <property type="entry name" value="DUF3613"/>
    <property type="match status" value="1"/>
</dbReference>
<feature type="signal peptide" evidence="1">
    <location>
        <begin position="1"/>
        <end position="25"/>
    </location>
</feature>
<gene>
    <name evidence="2" type="ORF">DVJ77_13615</name>
</gene>
<dbReference type="InterPro" id="IPR022053">
    <property type="entry name" value="DUF3613"/>
</dbReference>
<accession>A0A369UKN8</accession>
<evidence type="ECO:0000256" key="1">
    <source>
        <dbReference type="SAM" id="SignalP"/>
    </source>
</evidence>
<dbReference type="RefSeq" id="WP_114846038.1">
    <property type="nucleotide sequence ID" value="NZ_JBHSPE010000020.1"/>
</dbReference>
<evidence type="ECO:0000313" key="3">
    <source>
        <dbReference type="Proteomes" id="UP000253782"/>
    </source>
</evidence>
<comment type="caution">
    <text evidence="2">The sequence shown here is derived from an EMBL/GenBank/DDBJ whole genome shotgun (WGS) entry which is preliminary data.</text>
</comment>
<keyword evidence="1" id="KW-0732">Signal</keyword>
<reference evidence="2 3" key="1">
    <citation type="submission" date="2018-07" db="EMBL/GenBank/DDBJ databases">
        <title>Dyella tabacisoli L4-6T, whole genome shotgun sequence.</title>
        <authorList>
            <person name="Zhou X.-K."/>
            <person name="Li W.-J."/>
            <person name="Duan Y.-Q."/>
        </authorList>
    </citation>
    <scope>NUCLEOTIDE SEQUENCE [LARGE SCALE GENOMIC DNA]</scope>
    <source>
        <strain evidence="2 3">L4-6</strain>
    </source>
</reference>
<dbReference type="EMBL" id="QQAH01000011">
    <property type="protein sequence ID" value="RDD81324.1"/>
    <property type="molecule type" value="Genomic_DNA"/>
</dbReference>
<sequence length="110" mass="11805">MNTPALRINIIALALALSVPALVHAQQAAADTGTSPAPQDPSAKTYYAAQVGDTTRHLLQLQADGTQAGKHLPMLGDEASASYRRYLKSFEHPIPEYYQTTVGKNSNNGR</sequence>
<dbReference type="AlphaFoldDB" id="A0A369UKN8"/>
<evidence type="ECO:0000313" key="2">
    <source>
        <dbReference type="EMBL" id="RDD81324.1"/>
    </source>
</evidence>
<organism evidence="2 3">
    <name type="scientific">Dyella tabacisoli</name>
    <dbReference type="NCBI Taxonomy" id="2282381"/>
    <lineage>
        <taxon>Bacteria</taxon>
        <taxon>Pseudomonadati</taxon>
        <taxon>Pseudomonadota</taxon>
        <taxon>Gammaproteobacteria</taxon>
        <taxon>Lysobacterales</taxon>
        <taxon>Rhodanobacteraceae</taxon>
        <taxon>Dyella</taxon>
    </lineage>
</organism>